<gene>
    <name evidence="7" type="ORF">DM02DRAFT_613786</name>
</gene>
<dbReference type="InterPro" id="IPR006620">
    <property type="entry name" value="Pro_4_hyd_alph"/>
</dbReference>
<dbReference type="GO" id="GO:0004656">
    <property type="term" value="F:procollagen-proline 4-dioxygenase activity"/>
    <property type="evidence" value="ECO:0007669"/>
    <property type="project" value="TreeGrafter"/>
</dbReference>
<dbReference type="SMART" id="SM00702">
    <property type="entry name" value="P4Hc"/>
    <property type="match status" value="1"/>
</dbReference>
<dbReference type="InterPro" id="IPR044862">
    <property type="entry name" value="Pro_4_hyd_alph_FE2OG_OXY"/>
</dbReference>
<evidence type="ECO:0000256" key="2">
    <source>
        <dbReference type="ARBA" id="ARBA00022723"/>
    </source>
</evidence>
<organism evidence="7 8">
    <name type="scientific">Periconia macrospinosa</name>
    <dbReference type="NCBI Taxonomy" id="97972"/>
    <lineage>
        <taxon>Eukaryota</taxon>
        <taxon>Fungi</taxon>
        <taxon>Dikarya</taxon>
        <taxon>Ascomycota</taxon>
        <taxon>Pezizomycotina</taxon>
        <taxon>Dothideomycetes</taxon>
        <taxon>Pleosporomycetidae</taxon>
        <taxon>Pleosporales</taxon>
        <taxon>Massarineae</taxon>
        <taxon>Periconiaceae</taxon>
        <taxon>Periconia</taxon>
    </lineage>
</organism>
<dbReference type="InterPro" id="IPR045054">
    <property type="entry name" value="P4HA-like"/>
</dbReference>
<dbReference type="GO" id="GO:0005506">
    <property type="term" value="F:iron ion binding"/>
    <property type="evidence" value="ECO:0007669"/>
    <property type="project" value="InterPro"/>
</dbReference>
<reference evidence="7 8" key="1">
    <citation type="journal article" date="2018" name="Sci. Rep.">
        <title>Comparative genomics provides insights into the lifestyle and reveals functional heterogeneity of dark septate endophytic fungi.</title>
        <authorList>
            <person name="Knapp D.G."/>
            <person name="Nemeth J.B."/>
            <person name="Barry K."/>
            <person name="Hainaut M."/>
            <person name="Henrissat B."/>
            <person name="Johnson J."/>
            <person name="Kuo A."/>
            <person name="Lim J.H.P."/>
            <person name="Lipzen A."/>
            <person name="Nolan M."/>
            <person name="Ohm R.A."/>
            <person name="Tamas L."/>
            <person name="Grigoriev I.V."/>
            <person name="Spatafora J.W."/>
            <person name="Nagy L.G."/>
            <person name="Kovacs G.M."/>
        </authorList>
    </citation>
    <scope>NUCLEOTIDE SEQUENCE [LARGE SCALE GENOMIC DNA]</scope>
    <source>
        <strain evidence="7 8">DSE2036</strain>
    </source>
</reference>
<accession>A0A2V1DSY3</accession>
<keyword evidence="3" id="KW-0223">Dioxygenase</keyword>
<evidence type="ECO:0000256" key="1">
    <source>
        <dbReference type="ARBA" id="ARBA00001961"/>
    </source>
</evidence>
<evidence type="ECO:0000313" key="7">
    <source>
        <dbReference type="EMBL" id="PVI01267.1"/>
    </source>
</evidence>
<protein>
    <recommendedName>
        <fullName evidence="6">Prolyl 4-hydroxylase alpha subunit domain-containing protein</fullName>
    </recommendedName>
</protein>
<keyword evidence="2" id="KW-0479">Metal-binding</keyword>
<dbReference type="EMBL" id="KZ805360">
    <property type="protein sequence ID" value="PVI01267.1"/>
    <property type="molecule type" value="Genomic_DNA"/>
</dbReference>
<dbReference type="PANTHER" id="PTHR10869">
    <property type="entry name" value="PROLYL 4-HYDROXYLASE ALPHA SUBUNIT"/>
    <property type="match status" value="1"/>
</dbReference>
<feature type="domain" description="Prolyl 4-hydroxylase alpha subunit" evidence="6">
    <location>
        <begin position="36"/>
        <end position="241"/>
    </location>
</feature>
<dbReference type="GO" id="GO:0005783">
    <property type="term" value="C:endoplasmic reticulum"/>
    <property type="evidence" value="ECO:0007669"/>
    <property type="project" value="TreeGrafter"/>
</dbReference>
<dbReference type="PANTHER" id="PTHR10869:SF241">
    <property type="entry name" value="FE2OG DIOXYGENASE DOMAIN-CONTAINING PROTEIN"/>
    <property type="match status" value="1"/>
</dbReference>
<keyword evidence="5" id="KW-0408">Iron</keyword>
<evidence type="ECO:0000256" key="4">
    <source>
        <dbReference type="ARBA" id="ARBA00023002"/>
    </source>
</evidence>
<dbReference type="OrthoDB" id="69177at2759"/>
<dbReference type="Gene3D" id="2.60.120.620">
    <property type="entry name" value="q2cbj1_9rhob like domain"/>
    <property type="match status" value="1"/>
</dbReference>
<evidence type="ECO:0000256" key="5">
    <source>
        <dbReference type="ARBA" id="ARBA00023004"/>
    </source>
</evidence>
<dbReference type="Proteomes" id="UP000244855">
    <property type="component" value="Unassembled WGS sequence"/>
</dbReference>
<name>A0A2V1DSY3_9PLEO</name>
<keyword evidence="4" id="KW-0560">Oxidoreductase</keyword>
<proteinExistence type="predicted"/>
<dbReference type="AlphaFoldDB" id="A0A2V1DSY3"/>
<evidence type="ECO:0000256" key="3">
    <source>
        <dbReference type="ARBA" id="ARBA00022964"/>
    </source>
</evidence>
<sequence>MSFHGLPSEFLTQPGPEITKSHIDWSQTTLPEYANAYAVVLDNVLTPAECAQLVSAAEASNKGEWDQAMLRSGRDSMRLATNVRKGDRIIWDNREVVDRIWKRVQPHVPELQTISNQPMVTGNRPVQFGEIWDFTALNERMRFLRYGPGEYFKEHEDGAYERPGGSERTMFTLHLYLNEADDTNPLVGGATSFHHIEMKRELDVNVTPKFGRVLIFQHKGLLHSGQEVQEGLKLTLRTDMFFAKRKEVVPQEERVKVGPRVKSKYQYWAKRERKGAGGGAAKSSGATS</sequence>
<dbReference type="GO" id="GO:0031418">
    <property type="term" value="F:L-ascorbic acid binding"/>
    <property type="evidence" value="ECO:0007669"/>
    <property type="project" value="InterPro"/>
</dbReference>
<dbReference type="Pfam" id="PF13640">
    <property type="entry name" value="2OG-FeII_Oxy_3"/>
    <property type="match status" value="1"/>
</dbReference>
<dbReference type="STRING" id="97972.A0A2V1DSY3"/>
<keyword evidence="8" id="KW-1185">Reference proteome</keyword>
<evidence type="ECO:0000313" key="8">
    <source>
        <dbReference type="Proteomes" id="UP000244855"/>
    </source>
</evidence>
<comment type="cofactor">
    <cofactor evidence="1">
        <name>L-ascorbate</name>
        <dbReference type="ChEBI" id="CHEBI:38290"/>
    </cofactor>
</comment>
<evidence type="ECO:0000259" key="6">
    <source>
        <dbReference type="SMART" id="SM00702"/>
    </source>
</evidence>